<protein>
    <submittedName>
        <fullName evidence="1">Uncharacterized protein</fullName>
    </submittedName>
</protein>
<dbReference type="EMBL" id="KZ821690">
    <property type="protein sequence ID" value="PYH83331.1"/>
    <property type="molecule type" value="Genomic_DNA"/>
</dbReference>
<dbReference type="RefSeq" id="XP_025493531.1">
    <property type="nucleotide sequence ID" value="XM_025640663.1"/>
</dbReference>
<proteinExistence type="predicted"/>
<keyword evidence="2" id="KW-1185">Reference proteome</keyword>
<dbReference type="VEuPathDB" id="FungiDB:BO82DRAFT_431059"/>
<sequence>MTTCKPAQNMGKFDMLLELLCLLGARSYSQQRRLLSRPLDQLALVDNCQPTSGTEMLAKPTERSVSAPMVGITRVAIPARIAANVQLTAIPTEPKLIGGVKGLDWLALESSTKLRGCLGVNLA</sequence>
<dbReference type="AlphaFoldDB" id="A0A319CHJ7"/>
<reference evidence="1 2" key="1">
    <citation type="submission" date="2016-12" db="EMBL/GenBank/DDBJ databases">
        <title>The genomes of Aspergillus section Nigri reveals drivers in fungal speciation.</title>
        <authorList>
            <consortium name="DOE Joint Genome Institute"/>
            <person name="Vesth T.C."/>
            <person name="Nybo J."/>
            <person name="Theobald S."/>
            <person name="Brandl J."/>
            <person name="Frisvad J.C."/>
            <person name="Nielsen K.F."/>
            <person name="Lyhne E.K."/>
            <person name="Kogle M.E."/>
            <person name="Kuo A."/>
            <person name="Riley R."/>
            <person name="Clum A."/>
            <person name="Nolan M."/>
            <person name="Lipzen A."/>
            <person name="Salamov A."/>
            <person name="Henrissat B."/>
            <person name="Wiebenga A."/>
            <person name="De Vries R.P."/>
            <person name="Grigoriev I.V."/>
            <person name="Mortensen U.H."/>
            <person name="Andersen M.R."/>
            <person name="Baker S.E."/>
        </authorList>
    </citation>
    <scope>NUCLEOTIDE SEQUENCE [LARGE SCALE GENOMIC DNA]</scope>
    <source>
        <strain evidence="1 2">CBS 121591</strain>
    </source>
</reference>
<name>A0A319CHJ7_9EURO</name>
<evidence type="ECO:0000313" key="1">
    <source>
        <dbReference type="EMBL" id="PYH83331.1"/>
    </source>
</evidence>
<dbReference type="GeneID" id="37143405"/>
<dbReference type="Proteomes" id="UP000248340">
    <property type="component" value="Unassembled WGS sequence"/>
</dbReference>
<organism evidence="1 2">
    <name type="scientific">Aspergillus uvarum CBS 121591</name>
    <dbReference type="NCBI Taxonomy" id="1448315"/>
    <lineage>
        <taxon>Eukaryota</taxon>
        <taxon>Fungi</taxon>
        <taxon>Dikarya</taxon>
        <taxon>Ascomycota</taxon>
        <taxon>Pezizomycotina</taxon>
        <taxon>Eurotiomycetes</taxon>
        <taxon>Eurotiomycetidae</taxon>
        <taxon>Eurotiales</taxon>
        <taxon>Aspergillaceae</taxon>
        <taxon>Aspergillus</taxon>
        <taxon>Aspergillus subgen. Circumdati</taxon>
    </lineage>
</organism>
<accession>A0A319CHJ7</accession>
<gene>
    <name evidence="1" type="ORF">BO82DRAFT_431059</name>
</gene>
<evidence type="ECO:0000313" key="2">
    <source>
        <dbReference type="Proteomes" id="UP000248340"/>
    </source>
</evidence>